<feature type="domain" description="Glycosyltransferase 2-like" evidence="1">
    <location>
        <begin position="6"/>
        <end position="123"/>
    </location>
</feature>
<dbReference type="InterPro" id="IPR029044">
    <property type="entry name" value="Nucleotide-diphossugar_trans"/>
</dbReference>
<accession>A0ABW5SFD2</accession>
<dbReference type="Gene3D" id="3.90.550.10">
    <property type="entry name" value="Spore Coat Polysaccharide Biosynthesis Protein SpsA, Chain A"/>
    <property type="match status" value="1"/>
</dbReference>
<dbReference type="Proteomes" id="UP001597357">
    <property type="component" value="Unassembled WGS sequence"/>
</dbReference>
<proteinExistence type="predicted"/>
<name>A0ABW5SFD2_9FLAO</name>
<evidence type="ECO:0000313" key="2">
    <source>
        <dbReference type="EMBL" id="MFD2698508.1"/>
    </source>
</evidence>
<dbReference type="PANTHER" id="PTHR22916:SF3">
    <property type="entry name" value="UDP-GLCNAC:BETAGAL BETA-1,3-N-ACETYLGLUCOSAMINYLTRANSFERASE-LIKE PROTEIN 1"/>
    <property type="match status" value="1"/>
</dbReference>
<comment type="caution">
    <text evidence="2">The sequence shown here is derived from an EMBL/GenBank/DDBJ whole genome shotgun (WGS) entry which is preliminary data.</text>
</comment>
<dbReference type="Pfam" id="PF00535">
    <property type="entry name" value="Glycos_transf_2"/>
    <property type="match status" value="1"/>
</dbReference>
<keyword evidence="3" id="KW-1185">Reference proteome</keyword>
<sequence length="294" mass="34128">MNIKITIFTPTYNRAHLLPRVFASLCKQTSFDFEWLIVDDGSTDQTEKVVENFQAVENRFNIRYHKQANGGKHRAINKGVKLAHGEFFLILDSDDFLKAETVKCLVPLLNEIQTDKNLGGIAIRRAYHNGQIVGNEFRGAILSDSLNIRYKHKIQGDLVEIFKTDVLKQYLFPEFKQEKFCPEALIWNRISQRYNLKFINLGLYITEYIEGGLTEKIVKIRMHSPQASMLHYAELANYNIPLKEKVKAAINYWRFSLNTKEVNICSKIKKIGIWSLPLLPLGYLMYLNDKRKHA</sequence>
<evidence type="ECO:0000259" key="1">
    <source>
        <dbReference type="Pfam" id="PF00535"/>
    </source>
</evidence>
<dbReference type="EMBL" id="JBHULZ010000041">
    <property type="protein sequence ID" value="MFD2698508.1"/>
    <property type="molecule type" value="Genomic_DNA"/>
</dbReference>
<dbReference type="RefSeq" id="WP_379048183.1">
    <property type="nucleotide sequence ID" value="NZ_JBHULZ010000041.1"/>
</dbReference>
<dbReference type="InterPro" id="IPR001173">
    <property type="entry name" value="Glyco_trans_2-like"/>
</dbReference>
<dbReference type="CDD" id="cd00761">
    <property type="entry name" value="Glyco_tranf_GTA_type"/>
    <property type="match status" value="1"/>
</dbReference>
<evidence type="ECO:0000313" key="3">
    <source>
        <dbReference type="Proteomes" id="UP001597357"/>
    </source>
</evidence>
<dbReference type="PANTHER" id="PTHR22916">
    <property type="entry name" value="GLYCOSYLTRANSFERASE"/>
    <property type="match status" value="1"/>
</dbReference>
<gene>
    <name evidence="2" type="ORF">ACFSQ0_10930</name>
</gene>
<reference evidence="3" key="1">
    <citation type="journal article" date="2019" name="Int. J. Syst. Evol. Microbiol.">
        <title>The Global Catalogue of Microorganisms (GCM) 10K type strain sequencing project: providing services to taxonomists for standard genome sequencing and annotation.</title>
        <authorList>
            <consortium name="The Broad Institute Genomics Platform"/>
            <consortium name="The Broad Institute Genome Sequencing Center for Infectious Disease"/>
            <person name="Wu L."/>
            <person name="Ma J."/>
        </authorList>
    </citation>
    <scope>NUCLEOTIDE SEQUENCE [LARGE SCALE GENOMIC DNA]</scope>
    <source>
        <strain evidence="3">KCTC 42255</strain>
    </source>
</reference>
<organism evidence="2 3">
    <name type="scientific">Mesonia sediminis</name>
    <dbReference type="NCBI Taxonomy" id="1703946"/>
    <lineage>
        <taxon>Bacteria</taxon>
        <taxon>Pseudomonadati</taxon>
        <taxon>Bacteroidota</taxon>
        <taxon>Flavobacteriia</taxon>
        <taxon>Flavobacteriales</taxon>
        <taxon>Flavobacteriaceae</taxon>
        <taxon>Mesonia</taxon>
    </lineage>
</organism>
<protein>
    <submittedName>
        <fullName evidence="2">Glycosyltransferase family 2 protein</fullName>
    </submittedName>
</protein>
<dbReference type="SUPFAM" id="SSF53448">
    <property type="entry name" value="Nucleotide-diphospho-sugar transferases"/>
    <property type="match status" value="1"/>
</dbReference>